<dbReference type="GO" id="GO:0016779">
    <property type="term" value="F:nucleotidyltransferase activity"/>
    <property type="evidence" value="ECO:0007669"/>
    <property type="project" value="UniProtKB-KW"/>
</dbReference>
<dbReference type="InterPro" id="IPR029044">
    <property type="entry name" value="Nucleotide-diphossugar_trans"/>
</dbReference>
<dbReference type="CDD" id="cd02513">
    <property type="entry name" value="CMP-NeuAc_Synthase"/>
    <property type="match status" value="1"/>
</dbReference>
<accession>A0A1I4G623</accession>
<keyword evidence="1" id="KW-0808">Transferase</keyword>
<dbReference type="RefSeq" id="WP_093524377.1">
    <property type="nucleotide sequence ID" value="NZ_FOSK01000030.1"/>
</dbReference>
<protein>
    <submittedName>
        <fullName evidence="1">N-acylneuraminate cytidylyltransferase</fullName>
    </submittedName>
</protein>
<dbReference type="InterPro" id="IPR050793">
    <property type="entry name" value="CMP-NeuNAc_synthase"/>
</dbReference>
<keyword evidence="2" id="KW-1185">Reference proteome</keyword>
<sequence length="229" mass="25531">MAVCIIPARGGSKRIPRKNIRNFLGKPMIAWSIQAAQLAECVDDVVVTTDDAEIAEIATKWGAKVPFLRASHLANDFAPTKPVIADAIENLNLDKDVLVCCLYATAPFVQSGDLAAGYKLSKQHRGTFAASVCRFDYPIQRALKMTKSGAVEMDKPQYGTSRSQDLETFWHDAGQFYWASSENWQTGTDAIFEQNTFGIPLPSNRVQDIDTEEDWIKAEQLMRIRLNTN</sequence>
<organism evidence="1 2">
    <name type="scientific">Pseudovibrio ascidiaceicola</name>
    <dbReference type="NCBI Taxonomy" id="285279"/>
    <lineage>
        <taxon>Bacteria</taxon>
        <taxon>Pseudomonadati</taxon>
        <taxon>Pseudomonadota</taxon>
        <taxon>Alphaproteobacteria</taxon>
        <taxon>Hyphomicrobiales</taxon>
        <taxon>Stappiaceae</taxon>
        <taxon>Pseudovibrio</taxon>
    </lineage>
</organism>
<dbReference type="EMBL" id="FOSK01000030">
    <property type="protein sequence ID" value="SFL25454.1"/>
    <property type="molecule type" value="Genomic_DNA"/>
</dbReference>
<dbReference type="PANTHER" id="PTHR21485">
    <property type="entry name" value="HAD SUPERFAMILY MEMBERS CMAS AND KDSC"/>
    <property type="match status" value="1"/>
</dbReference>
<dbReference type="Gene3D" id="3.90.550.10">
    <property type="entry name" value="Spore Coat Polysaccharide Biosynthesis Protein SpsA, Chain A"/>
    <property type="match status" value="1"/>
</dbReference>
<dbReference type="SUPFAM" id="SSF53448">
    <property type="entry name" value="Nucleotide-diphospho-sugar transferases"/>
    <property type="match status" value="1"/>
</dbReference>
<dbReference type="NCBIfam" id="TIGR03584">
    <property type="entry name" value="PseF"/>
    <property type="match status" value="1"/>
</dbReference>
<proteinExistence type="predicted"/>
<comment type="caution">
    <text evidence="1">The sequence shown here is derived from an EMBL/GenBank/DDBJ whole genome shotgun (WGS) entry which is preliminary data.</text>
</comment>
<evidence type="ECO:0000313" key="1">
    <source>
        <dbReference type="EMBL" id="SFL25454.1"/>
    </source>
</evidence>
<dbReference type="Pfam" id="PF02348">
    <property type="entry name" value="CTP_transf_3"/>
    <property type="match status" value="1"/>
</dbReference>
<dbReference type="PANTHER" id="PTHR21485:SF6">
    <property type="entry name" value="N-ACYLNEURAMINATE CYTIDYLYLTRANSFERASE-RELATED"/>
    <property type="match status" value="1"/>
</dbReference>
<name>A0A1I4G623_9HYPH</name>
<dbReference type="InterPro" id="IPR020039">
    <property type="entry name" value="PseF"/>
</dbReference>
<dbReference type="InterPro" id="IPR003329">
    <property type="entry name" value="Cytidylyl_trans"/>
</dbReference>
<evidence type="ECO:0000313" key="2">
    <source>
        <dbReference type="Proteomes" id="UP000199598"/>
    </source>
</evidence>
<keyword evidence="1" id="KW-0548">Nucleotidyltransferase</keyword>
<reference evidence="1 2" key="1">
    <citation type="submission" date="2016-10" db="EMBL/GenBank/DDBJ databases">
        <authorList>
            <person name="Varghese N."/>
            <person name="Submissions S."/>
        </authorList>
    </citation>
    <scope>NUCLEOTIDE SEQUENCE [LARGE SCALE GENOMIC DNA]</scope>
    <source>
        <strain evidence="1 2">DSM 16392</strain>
    </source>
</reference>
<dbReference type="Proteomes" id="UP000199598">
    <property type="component" value="Unassembled WGS sequence"/>
</dbReference>
<gene>
    <name evidence="1" type="ORF">SAMN04488518_1307</name>
</gene>